<dbReference type="Gene3D" id="3.40.50.300">
    <property type="entry name" value="P-loop containing nucleotide triphosphate hydrolases"/>
    <property type="match status" value="1"/>
</dbReference>
<dbReference type="InterPro" id="IPR011703">
    <property type="entry name" value="ATPase_AAA-3"/>
</dbReference>
<dbReference type="Pfam" id="PF07726">
    <property type="entry name" value="AAA_3"/>
    <property type="match status" value="1"/>
</dbReference>
<sequence length="652" mass="73056">MSRRTGLLIGLLVLSLMAGGALFLSTQLERYEKTVDQGPSPEAKANPWLAAEHFLRGRSLTVNTTDTLAQLPDPSQSTQTLLLLDDREDMTPAQTQKLLDWAEAGGHLLFVAEQLWDEQKGRSGDLLLDSLQIHQYLTKDINAKEQQLTDAQPPLPIPLMTPAPKHKKMPWPELTRLYLENESAPAYMSFDPAFHLEDPEDHAQSWANSADATHLLQISRGNGLITVITDANLWKTRSIGHYDNAWLLWYLTQDSQVTLVLQTEHDNLLSLLLRNYPQALLTLALLIALGLWHIGLREGPLRRPAPLARRQLTEHLRASAEFLRKHTGQQTLIKRLQQDILRRARQLHPGFERLVIAEQWQVLARLTRQPTSAISDALRPRPPQRLSHSEFTRQVAHLQTIRNAVSDQTPAPSGSSTESLAEPAAESTNQLQQRQRASQLAQALRNELQKAVIGQNAVIDDVLTALIGGGHVLLEGVPGLGKTLLVRALASCIGCEFARIQFTPDLMPSDVTGHAVYDLQTEQFKLRKGPLFTNLLLADEINRAPAKTQAALLEAMQERQVTLEGRALPIPQPFMVLATQNPIEQEGTYPLPEAELDRFMLKLRMDYPEAQEELNMVRQVTRSSRADMLDVRPLRVIMQAREASNTLQTTPE</sequence>
<evidence type="ECO:0000256" key="2">
    <source>
        <dbReference type="ARBA" id="ARBA00022840"/>
    </source>
</evidence>
<gene>
    <name evidence="6" type="ORF">ALP48_01725</name>
</gene>
<dbReference type="InterPro" id="IPR050764">
    <property type="entry name" value="CbbQ/NirQ/NorQ/GpvN"/>
</dbReference>
<dbReference type="SMART" id="SM00382">
    <property type="entry name" value="AAA"/>
    <property type="match status" value="1"/>
</dbReference>
<evidence type="ECO:0000256" key="1">
    <source>
        <dbReference type="ARBA" id="ARBA00022741"/>
    </source>
</evidence>
<dbReference type="InterPro" id="IPR027417">
    <property type="entry name" value="P-loop_NTPase"/>
</dbReference>
<proteinExistence type="inferred from homology"/>
<dbReference type="InterPro" id="IPR025646">
    <property type="entry name" value="DUF4350"/>
</dbReference>
<evidence type="ECO:0000313" key="7">
    <source>
        <dbReference type="Proteomes" id="UP000268096"/>
    </source>
</evidence>
<dbReference type="InterPro" id="IPR003593">
    <property type="entry name" value="AAA+_ATPase"/>
</dbReference>
<keyword evidence="1" id="KW-0547">Nucleotide-binding</keyword>
<accession>A0A3M5LQ83</accession>
<dbReference type="FunFam" id="3.40.50.300:FF:000640">
    <property type="entry name" value="MoxR family ATPase"/>
    <property type="match status" value="1"/>
</dbReference>
<protein>
    <recommendedName>
        <fullName evidence="5">AAA+ ATPase domain-containing protein</fullName>
    </recommendedName>
</protein>
<dbReference type="PANTHER" id="PTHR42759">
    <property type="entry name" value="MOXR FAMILY PROTEIN"/>
    <property type="match status" value="1"/>
</dbReference>
<organism evidence="6 7">
    <name type="scientific">Pseudomonas syringae pv. solidagae</name>
    <dbReference type="NCBI Taxonomy" id="264458"/>
    <lineage>
        <taxon>Bacteria</taxon>
        <taxon>Pseudomonadati</taxon>
        <taxon>Pseudomonadota</taxon>
        <taxon>Gammaproteobacteria</taxon>
        <taxon>Pseudomonadales</taxon>
        <taxon>Pseudomonadaceae</taxon>
        <taxon>Pseudomonas</taxon>
        <taxon>Pseudomonas syringae</taxon>
    </lineage>
</organism>
<dbReference type="Proteomes" id="UP000268096">
    <property type="component" value="Unassembled WGS sequence"/>
</dbReference>
<evidence type="ECO:0000256" key="3">
    <source>
        <dbReference type="ARBA" id="ARBA00061607"/>
    </source>
</evidence>
<reference evidence="6 7" key="1">
    <citation type="submission" date="2018-08" db="EMBL/GenBank/DDBJ databases">
        <title>Recombination of ecologically and evolutionarily significant loci maintains genetic cohesion in the Pseudomonas syringae species complex.</title>
        <authorList>
            <person name="Dillon M."/>
            <person name="Thakur S."/>
            <person name="Almeida R.N.D."/>
            <person name="Weir B.S."/>
            <person name="Guttman D.S."/>
        </authorList>
    </citation>
    <scope>NUCLEOTIDE SEQUENCE [LARGE SCALE GENOMIC DNA]</scope>
    <source>
        <strain evidence="6 7">ICMP 16926</strain>
    </source>
</reference>
<dbReference type="AlphaFoldDB" id="A0A3M5LQ83"/>
<dbReference type="GO" id="GO:0005524">
    <property type="term" value="F:ATP binding"/>
    <property type="evidence" value="ECO:0007669"/>
    <property type="project" value="UniProtKB-KW"/>
</dbReference>
<evidence type="ECO:0000256" key="4">
    <source>
        <dbReference type="SAM" id="MobiDB-lite"/>
    </source>
</evidence>
<feature type="domain" description="AAA+ ATPase" evidence="5">
    <location>
        <begin position="468"/>
        <end position="609"/>
    </location>
</feature>
<dbReference type="CDD" id="cd00009">
    <property type="entry name" value="AAA"/>
    <property type="match status" value="1"/>
</dbReference>
<dbReference type="GO" id="GO:0016887">
    <property type="term" value="F:ATP hydrolysis activity"/>
    <property type="evidence" value="ECO:0007669"/>
    <property type="project" value="InterPro"/>
</dbReference>
<dbReference type="SUPFAM" id="SSF52540">
    <property type="entry name" value="P-loop containing nucleoside triphosphate hydrolases"/>
    <property type="match status" value="1"/>
</dbReference>
<evidence type="ECO:0000313" key="6">
    <source>
        <dbReference type="EMBL" id="RMT49083.1"/>
    </source>
</evidence>
<keyword evidence="2" id="KW-0067">ATP-binding</keyword>
<dbReference type="EMBL" id="RBTH01000091">
    <property type="protein sequence ID" value="RMT49083.1"/>
    <property type="molecule type" value="Genomic_DNA"/>
</dbReference>
<evidence type="ECO:0000259" key="5">
    <source>
        <dbReference type="SMART" id="SM00382"/>
    </source>
</evidence>
<dbReference type="Pfam" id="PF14258">
    <property type="entry name" value="DUF4350"/>
    <property type="match status" value="1"/>
</dbReference>
<comment type="caution">
    <text evidence="6">The sequence shown here is derived from an EMBL/GenBank/DDBJ whole genome shotgun (WGS) entry which is preliminary data.</text>
</comment>
<dbReference type="PANTHER" id="PTHR42759:SF1">
    <property type="entry name" value="MAGNESIUM-CHELATASE SUBUNIT CHLD"/>
    <property type="match status" value="1"/>
</dbReference>
<comment type="similarity">
    <text evidence="3">Belongs to the MoxR family.</text>
</comment>
<feature type="compositionally biased region" description="Polar residues" evidence="4">
    <location>
        <begin position="405"/>
        <end position="419"/>
    </location>
</feature>
<name>A0A3M5LQ83_PSESX</name>
<feature type="region of interest" description="Disordered" evidence="4">
    <location>
        <begin position="405"/>
        <end position="434"/>
    </location>
</feature>